<dbReference type="Pfam" id="PF04119">
    <property type="entry name" value="HSP9_HSP12"/>
    <property type="match status" value="1"/>
</dbReference>
<dbReference type="PIRSF" id="PIRSF002590">
    <property type="entry name" value="HSP9/HSP12_fun"/>
    <property type="match status" value="1"/>
</dbReference>
<proteinExistence type="predicted"/>
<gene>
    <name evidence="2" type="ORF">M011DRAFT_420615</name>
</gene>
<organism evidence="2 3">
    <name type="scientific">Sporormia fimetaria CBS 119925</name>
    <dbReference type="NCBI Taxonomy" id="1340428"/>
    <lineage>
        <taxon>Eukaryota</taxon>
        <taxon>Fungi</taxon>
        <taxon>Dikarya</taxon>
        <taxon>Ascomycota</taxon>
        <taxon>Pezizomycotina</taxon>
        <taxon>Dothideomycetes</taxon>
        <taxon>Pleosporomycetidae</taxon>
        <taxon>Pleosporales</taxon>
        <taxon>Sporormiaceae</taxon>
        <taxon>Sporormia</taxon>
    </lineage>
</organism>
<evidence type="ECO:0000313" key="2">
    <source>
        <dbReference type="EMBL" id="KAF2749203.1"/>
    </source>
</evidence>
<evidence type="ECO:0000256" key="1">
    <source>
        <dbReference type="SAM" id="MobiDB-lite"/>
    </source>
</evidence>
<dbReference type="Gene3D" id="6.10.250.2440">
    <property type="match status" value="2"/>
</dbReference>
<protein>
    <submittedName>
        <fullName evidence="2">Putative 12 kDa heat shock protein</fullName>
    </submittedName>
</protein>
<dbReference type="OrthoDB" id="2348401at2759"/>
<dbReference type="InterPro" id="IPR007250">
    <property type="entry name" value="HSP9_HSP12"/>
</dbReference>
<sequence>MSDSLRKPLSDQVGEKITPDSQKSSLDQAKESVTGAADRAAGAVQPDSNKSAGQKLGDSTRDGADQGKGVLGQAQEALGNAAQSVKDTVSGTGNTANKP</sequence>
<accession>A0A6A6VG44</accession>
<feature type="region of interest" description="Disordered" evidence="1">
    <location>
        <begin position="1"/>
        <end position="99"/>
    </location>
</feature>
<keyword evidence="3" id="KW-1185">Reference proteome</keyword>
<name>A0A6A6VG44_9PLEO</name>
<evidence type="ECO:0000313" key="3">
    <source>
        <dbReference type="Proteomes" id="UP000799440"/>
    </source>
</evidence>
<keyword evidence="2" id="KW-0346">Stress response</keyword>
<dbReference type="EMBL" id="MU006567">
    <property type="protein sequence ID" value="KAF2749203.1"/>
    <property type="molecule type" value="Genomic_DNA"/>
</dbReference>
<dbReference type="AlphaFoldDB" id="A0A6A6VG44"/>
<dbReference type="Proteomes" id="UP000799440">
    <property type="component" value="Unassembled WGS sequence"/>
</dbReference>
<feature type="compositionally biased region" description="Basic and acidic residues" evidence="1">
    <location>
        <begin position="1"/>
        <end position="18"/>
    </location>
</feature>
<feature type="compositionally biased region" description="Polar residues" evidence="1">
    <location>
        <begin position="81"/>
        <end position="99"/>
    </location>
</feature>
<reference evidence="2" key="1">
    <citation type="journal article" date="2020" name="Stud. Mycol.">
        <title>101 Dothideomycetes genomes: a test case for predicting lifestyles and emergence of pathogens.</title>
        <authorList>
            <person name="Haridas S."/>
            <person name="Albert R."/>
            <person name="Binder M."/>
            <person name="Bloem J."/>
            <person name="Labutti K."/>
            <person name="Salamov A."/>
            <person name="Andreopoulos B."/>
            <person name="Baker S."/>
            <person name="Barry K."/>
            <person name="Bills G."/>
            <person name="Bluhm B."/>
            <person name="Cannon C."/>
            <person name="Castanera R."/>
            <person name="Culley D."/>
            <person name="Daum C."/>
            <person name="Ezra D."/>
            <person name="Gonzalez J."/>
            <person name="Henrissat B."/>
            <person name="Kuo A."/>
            <person name="Liang C."/>
            <person name="Lipzen A."/>
            <person name="Lutzoni F."/>
            <person name="Magnuson J."/>
            <person name="Mondo S."/>
            <person name="Nolan M."/>
            <person name="Ohm R."/>
            <person name="Pangilinan J."/>
            <person name="Park H.-J."/>
            <person name="Ramirez L."/>
            <person name="Alfaro M."/>
            <person name="Sun H."/>
            <person name="Tritt A."/>
            <person name="Yoshinaga Y."/>
            <person name="Zwiers L.-H."/>
            <person name="Turgeon B."/>
            <person name="Goodwin S."/>
            <person name="Spatafora J."/>
            <person name="Crous P."/>
            <person name="Grigoriev I."/>
        </authorList>
    </citation>
    <scope>NUCLEOTIDE SEQUENCE</scope>
    <source>
        <strain evidence="2">CBS 119925</strain>
    </source>
</reference>